<reference evidence="2 3" key="1">
    <citation type="submission" date="2019-05" db="EMBL/GenBank/DDBJ databases">
        <title>Nakamurella sp. N5BH11, whole genome shotgun sequence.</title>
        <authorList>
            <person name="Tuo L."/>
        </authorList>
    </citation>
    <scope>NUCLEOTIDE SEQUENCE [LARGE SCALE GENOMIC DNA]</scope>
    <source>
        <strain evidence="2 3">N5BH11</strain>
    </source>
</reference>
<dbReference type="EMBL" id="SZZH01000006">
    <property type="protein sequence ID" value="TKV56906.1"/>
    <property type="molecule type" value="Genomic_DNA"/>
</dbReference>
<organism evidence="2 3">
    <name type="scientific">Nakamurella flava</name>
    <dbReference type="NCBI Taxonomy" id="2576308"/>
    <lineage>
        <taxon>Bacteria</taxon>
        <taxon>Bacillati</taxon>
        <taxon>Actinomycetota</taxon>
        <taxon>Actinomycetes</taxon>
        <taxon>Nakamurellales</taxon>
        <taxon>Nakamurellaceae</taxon>
        <taxon>Nakamurella</taxon>
    </lineage>
</organism>
<protein>
    <submittedName>
        <fullName evidence="2">Uncharacterized protein</fullName>
    </submittedName>
</protein>
<dbReference type="Proteomes" id="UP000306985">
    <property type="component" value="Unassembled WGS sequence"/>
</dbReference>
<accession>A0A4U6QAF1</accession>
<proteinExistence type="predicted"/>
<evidence type="ECO:0000313" key="2">
    <source>
        <dbReference type="EMBL" id="TKV56906.1"/>
    </source>
</evidence>
<gene>
    <name evidence="2" type="ORF">FDO65_18880</name>
</gene>
<dbReference type="OrthoDB" id="5192758at2"/>
<keyword evidence="3" id="KW-1185">Reference proteome</keyword>
<feature type="region of interest" description="Disordered" evidence="1">
    <location>
        <begin position="75"/>
        <end position="108"/>
    </location>
</feature>
<dbReference type="AlphaFoldDB" id="A0A4U6QAF1"/>
<sequence length="125" mass="13315">MLTTGVDMVAEALDRYGEAATAEWILTCTDDELVRVCAVADWLLSDGPSTATGRSMMIGEACALAAVYVREGSPRQLARSRRGPGIGRVVPPDGGRRPDHRLQASVPGDYGVGRDLRDFWGVPGA</sequence>
<evidence type="ECO:0000256" key="1">
    <source>
        <dbReference type="SAM" id="MobiDB-lite"/>
    </source>
</evidence>
<name>A0A4U6QAF1_9ACTN</name>
<dbReference type="RefSeq" id="WP_137451293.1">
    <property type="nucleotide sequence ID" value="NZ_SZZH01000006.1"/>
</dbReference>
<comment type="caution">
    <text evidence="2">The sequence shown here is derived from an EMBL/GenBank/DDBJ whole genome shotgun (WGS) entry which is preliminary data.</text>
</comment>
<evidence type="ECO:0000313" key="3">
    <source>
        <dbReference type="Proteomes" id="UP000306985"/>
    </source>
</evidence>